<dbReference type="SMART" id="SM00825">
    <property type="entry name" value="PKS_KS"/>
    <property type="match status" value="1"/>
</dbReference>
<dbReference type="InterPro" id="IPR049900">
    <property type="entry name" value="PKS_mFAS_DH"/>
</dbReference>
<dbReference type="InterPro" id="IPR036291">
    <property type="entry name" value="NAD(P)-bd_dom_sf"/>
</dbReference>
<dbReference type="Pfam" id="PF00550">
    <property type="entry name" value="PP-binding"/>
    <property type="match status" value="1"/>
</dbReference>
<dbReference type="SMART" id="SM00827">
    <property type="entry name" value="PKS_AT"/>
    <property type="match status" value="1"/>
</dbReference>
<evidence type="ECO:0000256" key="3">
    <source>
        <dbReference type="ARBA" id="ARBA00022679"/>
    </source>
</evidence>
<dbReference type="FunFam" id="3.40.47.10:FF:000019">
    <property type="entry name" value="Polyketide synthase type I"/>
    <property type="match status" value="1"/>
</dbReference>
<feature type="domain" description="Carrier" evidence="7">
    <location>
        <begin position="2012"/>
        <end position="2086"/>
    </location>
</feature>
<dbReference type="InterPro" id="IPR001227">
    <property type="entry name" value="Ac_transferase_dom_sf"/>
</dbReference>
<accession>A0A1H4VKP7</accession>
<dbReference type="Gene3D" id="1.10.1200.10">
    <property type="entry name" value="ACP-like"/>
    <property type="match status" value="1"/>
</dbReference>
<dbReference type="Gene3D" id="3.40.47.10">
    <property type="match status" value="1"/>
</dbReference>
<dbReference type="GO" id="GO:0006633">
    <property type="term" value="P:fatty acid biosynthetic process"/>
    <property type="evidence" value="ECO:0007669"/>
    <property type="project" value="InterPro"/>
</dbReference>
<dbReference type="InterPro" id="IPR014031">
    <property type="entry name" value="Ketoacyl_synth_C"/>
</dbReference>
<dbReference type="SUPFAM" id="SSF55048">
    <property type="entry name" value="Probable ACP-binding domain of malonyl-CoA ACP transacylase"/>
    <property type="match status" value="1"/>
</dbReference>
<dbReference type="SMART" id="SM01294">
    <property type="entry name" value="PKS_PP_betabranch"/>
    <property type="match status" value="1"/>
</dbReference>
<feature type="active site" description="Proton acceptor; for dehydratase activity" evidence="6">
    <location>
        <position position="936"/>
    </location>
</feature>
<dbReference type="InterPro" id="IPR020806">
    <property type="entry name" value="PKS_PP-bd"/>
</dbReference>
<gene>
    <name evidence="10" type="ORF">SAMN04489727_5202</name>
</gene>
<dbReference type="PROSITE" id="PS50075">
    <property type="entry name" value="CARRIER"/>
    <property type="match status" value="1"/>
</dbReference>
<dbReference type="InterPro" id="IPR057326">
    <property type="entry name" value="KR_dom"/>
</dbReference>
<dbReference type="Pfam" id="PF02801">
    <property type="entry name" value="Ketoacyl-synt_C"/>
    <property type="match status" value="1"/>
</dbReference>
<evidence type="ECO:0000259" key="9">
    <source>
        <dbReference type="PROSITE" id="PS52019"/>
    </source>
</evidence>
<dbReference type="GO" id="GO:0004315">
    <property type="term" value="F:3-oxoacyl-[acyl-carrier-protein] synthase activity"/>
    <property type="evidence" value="ECO:0007669"/>
    <property type="project" value="InterPro"/>
</dbReference>
<feature type="domain" description="PKS/mFAS DH" evidence="9">
    <location>
        <begin position="903"/>
        <end position="1186"/>
    </location>
</feature>
<dbReference type="Gene3D" id="3.40.50.720">
    <property type="entry name" value="NAD(P)-binding Rossmann-like Domain"/>
    <property type="match status" value="3"/>
</dbReference>
<dbReference type="CDD" id="cd00833">
    <property type="entry name" value="PKS"/>
    <property type="match status" value="1"/>
</dbReference>
<sequence>MPDTTTKTDQRRGAAVEPIAIVGIGCRFAGGIDSPAGLWSLLERGGNAVREVPPERWAADEVYDPQPGVPGRTVSRWGGFLDDIGGFDTAAFGITEYEAEAMDPQHRMLTQVAWEALEHAGIAPGSLKGSQTGVFFGLAHHDYLLRTFDDSLVDNPYVMTGNAHSVGAGRVSYLLGLHGPAVAVDTACSSGLLSVHLGCQSLRAGESDLALAGAAMLQLGPEVGVLFSQWSMLSPHGRCAAFDAAADGFVRSEGCAVVALQRLDDALRDGNRVLAVIRGSAANADGRSDNIVVPSATAQEAVQRSALRAAAVDPSAVELVEAHGPGTPTGDPVEFRALSAVYGAGDKPCALGSVKTNIGHTESVSGVAGLIKAVMSLRHRKIPGNLHFTEWNPDISPDGTRLYVPTELREWHANGSPRLASVSSYGFSGTNVHVVLEEAPDTAVPVVLPAPAEKAFPVLLSGSTPQALAETAGRVAQWLSDAGRSVPLADIGRTLARGREHRAERLVALASSHGELAGQLTAAAAARPAPGLVSGTVGSHSGAPVWVFSGQGSQWAGMGRVLLETEPAFGAMIDELEPLIAREAGFSVRAELVADETVTGIEKVQPTIFAVQVALAAAWRSRGVEPAAVIGHSLGETAASVVAGALAPDDGVKVICRRSRLITRIAGGGAMATIELPHQEVAAELAAAGIEDVTVAVIASAGSTVVAGNPARVDELVAGWEARDLHARRIAVDYASHSPHVDPILDELAERLEDLAPAAATVPVYGTVLDDPKKPAAFDAGYWVHNLRRPVRFADAVTAAVLDGHRIFVELSPHPLLIHAITETAKSIGRDATAVPTLRRDGDQSTGLLPRLADLHCSGVPVDWARAYPAGDLVDVPLPAWAGTDLGVLALRVRKPGARVDAHPLLGVHVHPVDAGDEHTWQATISGRDLRYLADHQVHDQPVLPGAAYCEMGLAAAKTVFGAGLDTVEVADLTIHEMLHLDEHTVVSSRTRPAGDGVVRFESLTRRDGEDPTLLATGTLRVRTAAEPDRLDVAGLLAAHPGSLSPRAAYAKFHGAGVRHGDAFAALVALHLSEEPGVGQTVLAELALPAAVRGDLGSYGMHPVLLDGCLQTLAAHPALIRDAFPVGAGALRVHRDPHRARYCLARLRRLDEQLAVGDVALLDEDGAVVAEVTGIRLATTDRRLAERLLAVGWDRADFPQPAAAAGPWLVLTEPAAAPEPFAAELTSALGAGTTHLTLDVTADDLEAHLATQAPQGLVVVCPAPTGTAGHDAVERAQRRVKRLIGLVRSLVERTDGHRPRLWVLTRDAQQVGAGDGLNLEQTALRGLCRVIGHEHPELAICHLDTDAATAPRRVAELLGANGDADEVALRGGELFLARLKVAPLHDGDRRVRPIRHGRDRYALAARHAGDLGSLELVAAEPRALAPDELEIRVEAFGLNYADVLNAMGLYKTVDGSPMPFGFDCAGTVVAVGADVTAFRAGDRVAAMHPGAFHAFAVVPACKANRIPDDVTFAAAAARPSVFATAWYGLHRLSGLGAGERVLIHSATGGVGLAAIAVARHLGAEIYATAGTDAKRQYLRDLGIEHVFDSRSTDFADRIRELTGGEGVDVVLNSLTGAAQRAGLDLLRIGGRFVELGKKDIYADARIGLFPFRRNISLHSVDLGVLPYEHLGGILREVHELLAAGALTPVPHTTYPLAEAASAFRTLASGGHVGKLVLAVPQHGEGEAVVRPDDVPVIRADGAYVVTGGLGGLGLIIARWFAGEGAGRVILNGRSAPSTEAQATIDELRAGGADIEVVRGDIAAAGTAGELVRAATATGLPLRGVVHAAAVVDDAAITGVDDALVERVWAPKVRGALRLHEACADSELDWWFGFSSASALVGFAGQACYASANALLDGLTTWRRGHGLPALSVNWGAWAEHGRGTMFADRGNAMIDPDEGVKACDALLRRDRARAGYLAILDAGWQAMFAEKIRTSPFFAAIPADRDADQGGDTAGYPVLAELRTADPAARQRFLEQHLTAHAAEILRVDAAGLDPDRSLTDHGLDSLMALELSTRINREFDIRVTPKQMRQDASPSALAAHIVARLDLGAAQ</sequence>
<dbReference type="SUPFAM" id="SSF47336">
    <property type="entry name" value="ACP-like"/>
    <property type="match status" value="1"/>
</dbReference>
<dbReference type="InterPro" id="IPR013154">
    <property type="entry name" value="ADH-like_N"/>
</dbReference>
<dbReference type="PROSITE" id="PS52019">
    <property type="entry name" value="PKS_MFAS_DH"/>
    <property type="match status" value="1"/>
</dbReference>
<dbReference type="InterPro" id="IPR013968">
    <property type="entry name" value="PKS_KR"/>
</dbReference>
<dbReference type="Proteomes" id="UP000199622">
    <property type="component" value="Unassembled WGS sequence"/>
</dbReference>
<dbReference type="Pfam" id="PF13602">
    <property type="entry name" value="ADH_zinc_N_2"/>
    <property type="match status" value="1"/>
</dbReference>
<dbReference type="Gene3D" id="3.40.366.10">
    <property type="entry name" value="Malonyl-Coenzyme A Acyl Carrier Protein, domain 2"/>
    <property type="match status" value="1"/>
</dbReference>
<dbReference type="InterPro" id="IPR032821">
    <property type="entry name" value="PKS_assoc"/>
</dbReference>
<feature type="region of interest" description="N-terminal hotdog fold" evidence="6">
    <location>
        <begin position="903"/>
        <end position="1027"/>
    </location>
</feature>
<name>A0A1H4VKP7_9PSEU</name>
<dbReference type="InterPro" id="IPR014043">
    <property type="entry name" value="Acyl_transferase_dom"/>
</dbReference>
<dbReference type="Gene3D" id="3.30.70.250">
    <property type="entry name" value="Malonyl-CoA ACP transacylase, ACP-binding"/>
    <property type="match status" value="1"/>
</dbReference>
<dbReference type="SMART" id="SM00829">
    <property type="entry name" value="PKS_ER"/>
    <property type="match status" value="1"/>
</dbReference>
<keyword evidence="11" id="KW-1185">Reference proteome</keyword>
<dbReference type="FunFam" id="3.30.70.250:FF:000003">
    <property type="entry name" value="Polyketide beta-ketoacyl synthase Pks3"/>
    <property type="match status" value="1"/>
</dbReference>
<dbReference type="GO" id="GO:0005737">
    <property type="term" value="C:cytoplasm"/>
    <property type="evidence" value="ECO:0007669"/>
    <property type="project" value="TreeGrafter"/>
</dbReference>
<dbReference type="InterPro" id="IPR011032">
    <property type="entry name" value="GroES-like_sf"/>
</dbReference>
<dbReference type="PANTHER" id="PTHR43775:SF37">
    <property type="entry name" value="SI:DKEY-61P9.11"/>
    <property type="match status" value="1"/>
</dbReference>
<dbReference type="SUPFAM" id="SSF51735">
    <property type="entry name" value="NAD(P)-binding Rossmann-fold domains"/>
    <property type="match status" value="3"/>
</dbReference>
<dbReference type="SUPFAM" id="SSF52151">
    <property type="entry name" value="FabD/lysophospholipase-like"/>
    <property type="match status" value="1"/>
</dbReference>
<keyword evidence="4" id="KW-0521">NADP</keyword>
<dbReference type="Pfam" id="PF00698">
    <property type="entry name" value="Acyl_transf_1"/>
    <property type="match status" value="1"/>
</dbReference>
<dbReference type="InterPro" id="IPR014030">
    <property type="entry name" value="Ketoacyl_synth_N"/>
</dbReference>
<dbReference type="Pfam" id="PF08659">
    <property type="entry name" value="KR"/>
    <property type="match status" value="1"/>
</dbReference>
<evidence type="ECO:0000259" key="7">
    <source>
        <dbReference type="PROSITE" id="PS50075"/>
    </source>
</evidence>
<dbReference type="GO" id="GO:0004312">
    <property type="term" value="F:fatty acid synthase activity"/>
    <property type="evidence" value="ECO:0007669"/>
    <property type="project" value="TreeGrafter"/>
</dbReference>
<dbReference type="InterPro" id="IPR020843">
    <property type="entry name" value="ER"/>
</dbReference>
<dbReference type="EMBL" id="FNSO01000004">
    <property type="protein sequence ID" value="SEC81679.1"/>
    <property type="molecule type" value="Genomic_DNA"/>
</dbReference>
<dbReference type="Pfam" id="PF08240">
    <property type="entry name" value="ADH_N"/>
    <property type="match status" value="1"/>
</dbReference>
<dbReference type="SUPFAM" id="SSF53901">
    <property type="entry name" value="Thiolase-like"/>
    <property type="match status" value="1"/>
</dbReference>
<dbReference type="SUPFAM" id="SSF50129">
    <property type="entry name" value="GroES-like"/>
    <property type="match status" value="1"/>
</dbReference>
<dbReference type="InterPro" id="IPR049551">
    <property type="entry name" value="PKS_DH_C"/>
</dbReference>
<dbReference type="SMART" id="SM00826">
    <property type="entry name" value="PKS_DH"/>
    <property type="match status" value="1"/>
</dbReference>
<dbReference type="GO" id="GO:0005886">
    <property type="term" value="C:plasma membrane"/>
    <property type="evidence" value="ECO:0007669"/>
    <property type="project" value="TreeGrafter"/>
</dbReference>
<dbReference type="InterPro" id="IPR016035">
    <property type="entry name" value="Acyl_Trfase/lysoPLipase"/>
</dbReference>
<dbReference type="InterPro" id="IPR050091">
    <property type="entry name" value="PKS_NRPS_Biosynth_Enz"/>
</dbReference>
<keyword evidence="3" id="KW-0808">Transferase</keyword>
<dbReference type="Pfam" id="PF21089">
    <property type="entry name" value="PKS_DH_N"/>
    <property type="match status" value="1"/>
</dbReference>
<protein>
    <submittedName>
        <fullName evidence="10">Polyketide synthase 5</fullName>
    </submittedName>
</protein>
<evidence type="ECO:0000256" key="4">
    <source>
        <dbReference type="ARBA" id="ARBA00022857"/>
    </source>
</evidence>
<dbReference type="PROSITE" id="PS52004">
    <property type="entry name" value="KS3_2"/>
    <property type="match status" value="1"/>
</dbReference>
<dbReference type="InterPro" id="IPR018201">
    <property type="entry name" value="Ketoacyl_synth_AS"/>
</dbReference>
<evidence type="ECO:0000256" key="2">
    <source>
        <dbReference type="ARBA" id="ARBA00022553"/>
    </source>
</evidence>
<dbReference type="Pfam" id="PF16197">
    <property type="entry name" value="KAsynt_C_assoc"/>
    <property type="match status" value="1"/>
</dbReference>
<feature type="region of interest" description="C-terminal hotdog fold" evidence="6">
    <location>
        <begin position="1041"/>
        <end position="1186"/>
    </location>
</feature>
<proteinExistence type="predicted"/>
<dbReference type="Pfam" id="PF00109">
    <property type="entry name" value="ketoacyl-synt"/>
    <property type="match status" value="1"/>
</dbReference>
<feature type="domain" description="Ketosynthase family 3 (KS3)" evidence="8">
    <location>
        <begin position="16"/>
        <end position="438"/>
    </location>
</feature>
<dbReference type="InterPro" id="IPR049552">
    <property type="entry name" value="PKS_DH_N"/>
</dbReference>
<dbReference type="InterPro" id="IPR036736">
    <property type="entry name" value="ACP-like_sf"/>
</dbReference>
<dbReference type="PANTHER" id="PTHR43775">
    <property type="entry name" value="FATTY ACID SYNTHASE"/>
    <property type="match status" value="1"/>
</dbReference>
<evidence type="ECO:0000256" key="1">
    <source>
        <dbReference type="ARBA" id="ARBA00022450"/>
    </source>
</evidence>
<evidence type="ECO:0000259" key="8">
    <source>
        <dbReference type="PROSITE" id="PS52004"/>
    </source>
</evidence>
<dbReference type="STRING" id="208445.SAMN04489727_5202"/>
<dbReference type="Gene3D" id="3.10.129.110">
    <property type="entry name" value="Polyketide synthase dehydratase"/>
    <property type="match status" value="1"/>
</dbReference>
<dbReference type="FunFam" id="3.40.50.720:FF:000209">
    <property type="entry name" value="Polyketide synthase Pks12"/>
    <property type="match status" value="1"/>
</dbReference>
<dbReference type="CDD" id="cd05195">
    <property type="entry name" value="enoyl_red"/>
    <property type="match status" value="1"/>
</dbReference>
<dbReference type="InterPro" id="IPR020807">
    <property type="entry name" value="PKS_DH"/>
</dbReference>
<dbReference type="RefSeq" id="WP_091311746.1">
    <property type="nucleotide sequence ID" value="NZ_FNSO01000004.1"/>
</dbReference>
<feature type="active site" description="Proton donor; for dehydratase activity" evidence="6">
    <location>
        <position position="1107"/>
    </location>
</feature>
<evidence type="ECO:0000256" key="6">
    <source>
        <dbReference type="PROSITE-ProRule" id="PRU01363"/>
    </source>
</evidence>
<dbReference type="GO" id="GO:0031177">
    <property type="term" value="F:phosphopantetheine binding"/>
    <property type="evidence" value="ECO:0007669"/>
    <property type="project" value="InterPro"/>
</dbReference>
<dbReference type="InterPro" id="IPR016039">
    <property type="entry name" value="Thiolase-like"/>
</dbReference>
<dbReference type="InterPro" id="IPR042104">
    <property type="entry name" value="PKS_dehydratase_sf"/>
</dbReference>
<evidence type="ECO:0000313" key="10">
    <source>
        <dbReference type="EMBL" id="SEC81679.1"/>
    </source>
</evidence>
<dbReference type="PROSITE" id="PS00606">
    <property type="entry name" value="KS3_1"/>
    <property type="match status" value="1"/>
</dbReference>
<organism evidence="10 11">
    <name type="scientific">Amycolatopsis tolypomycina</name>
    <dbReference type="NCBI Taxonomy" id="208445"/>
    <lineage>
        <taxon>Bacteria</taxon>
        <taxon>Bacillati</taxon>
        <taxon>Actinomycetota</taxon>
        <taxon>Actinomycetes</taxon>
        <taxon>Pseudonocardiales</taxon>
        <taxon>Pseudonocardiaceae</taxon>
        <taxon>Amycolatopsis</taxon>
    </lineage>
</organism>
<dbReference type="InterPro" id="IPR020841">
    <property type="entry name" value="PKS_Beta-ketoAc_synthase_dom"/>
</dbReference>
<dbReference type="InterPro" id="IPR009081">
    <property type="entry name" value="PP-bd_ACP"/>
</dbReference>
<evidence type="ECO:0000256" key="5">
    <source>
        <dbReference type="ARBA" id="ARBA00023268"/>
    </source>
</evidence>
<evidence type="ECO:0000313" key="11">
    <source>
        <dbReference type="Proteomes" id="UP000199622"/>
    </source>
</evidence>
<dbReference type="OrthoDB" id="9778690at2"/>
<dbReference type="GO" id="GO:0071770">
    <property type="term" value="P:DIM/DIP cell wall layer assembly"/>
    <property type="evidence" value="ECO:0007669"/>
    <property type="project" value="TreeGrafter"/>
</dbReference>
<dbReference type="SMART" id="SM00823">
    <property type="entry name" value="PKS_PP"/>
    <property type="match status" value="1"/>
</dbReference>
<keyword evidence="1" id="KW-0596">Phosphopantetheine</keyword>
<dbReference type="Gene3D" id="3.90.180.10">
    <property type="entry name" value="Medium-chain alcohol dehydrogenases, catalytic domain"/>
    <property type="match status" value="1"/>
</dbReference>
<keyword evidence="5" id="KW-0511">Multifunctional enzyme</keyword>
<dbReference type="Pfam" id="PF14765">
    <property type="entry name" value="PS-DH"/>
    <property type="match status" value="1"/>
</dbReference>
<keyword evidence="2" id="KW-0597">Phosphoprotein</keyword>
<dbReference type="InterPro" id="IPR016036">
    <property type="entry name" value="Malonyl_transacylase_ACP-bd"/>
</dbReference>
<dbReference type="GO" id="GO:0016491">
    <property type="term" value="F:oxidoreductase activity"/>
    <property type="evidence" value="ECO:0007669"/>
    <property type="project" value="InterPro"/>
</dbReference>
<dbReference type="SMART" id="SM00822">
    <property type="entry name" value="PKS_KR"/>
    <property type="match status" value="1"/>
</dbReference>
<reference evidence="11" key="1">
    <citation type="submission" date="2016-10" db="EMBL/GenBank/DDBJ databases">
        <authorList>
            <person name="Varghese N."/>
            <person name="Submissions S."/>
        </authorList>
    </citation>
    <scope>NUCLEOTIDE SEQUENCE [LARGE SCALE GENOMIC DNA]</scope>
    <source>
        <strain evidence="11">DSM 44544</strain>
    </source>
</reference>